<organism evidence="1">
    <name type="scientific">Arion vulgaris</name>
    <dbReference type="NCBI Taxonomy" id="1028688"/>
    <lineage>
        <taxon>Eukaryota</taxon>
        <taxon>Metazoa</taxon>
        <taxon>Spiralia</taxon>
        <taxon>Lophotrochozoa</taxon>
        <taxon>Mollusca</taxon>
        <taxon>Gastropoda</taxon>
        <taxon>Heterobranchia</taxon>
        <taxon>Euthyneura</taxon>
        <taxon>Panpulmonata</taxon>
        <taxon>Eupulmonata</taxon>
        <taxon>Stylommatophora</taxon>
        <taxon>Helicina</taxon>
        <taxon>Arionoidea</taxon>
        <taxon>Arionidae</taxon>
        <taxon>Arion</taxon>
    </lineage>
</organism>
<evidence type="ECO:0000313" key="1">
    <source>
        <dbReference type="EMBL" id="CEK70595.1"/>
    </source>
</evidence>
<proteinExistence type="predicted"/>
<protein>
    <submittedName>
        <fullName evidence="1">Uncharacterized protein</fullName>
    </submittedName>
</protein>
<accession>A0A0B6ZS73</accession>
<sequence>VKNMPLLKMNVLALKVQISQLTHCKLTAQHTYAYCLKPQREKRFISGYSQANTEEGAIFDKSSPTY</sequence>
<reference evidence="1" key="1">
    <citation type="submission" date="2014-12" db="EMBL/GenBank/DDBJ databases">
        <title>Insight into the proteome of Arion vulgaris.</title>
        <authorList>
            <person name="Aradska J."/>
            <person name="Bulat T."/>
            <person name="Smidak R."/>
            <person name="Sarate P."/>
            <person name="Gangsoo J."/>
            <person name="Sialana F."/>
            <person name="Bilban M."/>
            <person name="Lubec G."/>
        </authorList>
    </citation>
    <scope>NUCLEOTIDE SEQUENCE</scope>
    <source>
        <tissue evidence="1">Skin</tissue>
    </source>
</reference>
<dbReference type="AlphaFoldDB" id="A0A0B6ZS73"/>
<feature type="non-terminal residue" evidence="1">
    <location>
        <position position="1"/>
    </location>
</feature>
<name>A0A0B6ZS73_9EUPU</name>
<dbReference type="EMBL" id="HACG01023730">
    <property type="protein sequence ID" value="CEK70595.1"/>
    <property type="molecule type" value="Transcribed_RNA"/>
</dbReference>
<gene>
    <name evidence="1" type="primary">ORF74831</name>
</gene>